<sequence>MSKKKLYSDSRWHDHPTLEQLKKSLQNVPKIKDTPEQVRKKEKFLAELKKWSEQ</sequence>
<evidence type="ECO:0000313" key="2">
    <source>
        <dbReference type="Proteomes" id="UP000365705"/>
    </source>
</evidence>
<proteinExistence type="predicted"/>
<reference evidence="1 2" key="1">
    <citation type="submission" date="2019-06" db="EMBL/GenBank/DDBJ databases">
        <authorList>
            <person name="Rodrigo-Torres L."/>
            <person name="Arahal R. D."/>
            <person name="Lucena T."/>
        </authorList>
    </citation>
    <scope>NUCLEOTIDE SEQUENCE [LARGE SCALE GENOMIC DNA]</scope>
    <source>
        <strain evidence="1 2">INIA P508</strain>
    </source>
</reference>
<protein>
    <submittedName>
        <fullName evidence="1">Uncharacterized protein</fullName>
    </submittedName>
</protein>
<dbReference type="AlphaFoldDB" id="A0A508YQT2"/>
<evidence type="ECO:0000313" key="1">
    <source>
        <dbReference type="EMBL" id="VTZ89776.1"/>
    </source>
</evidence>
<dbReference type="Proteomes" id="UP000365705">
    <property type="component" value="Unassembled WGS sequence"/>
</dbReference>
<organism evidence="1 2">
    <name type="scientific">Limosilactobacillus mucosae</name>
    <name type="common">Lactobacillus mucosae</name>
    <dbReference type="NCBI Taxonomy" id="97478"/>
    <lineage>
        <taxon>Bacteria</taxon>
        <taxon>Bacillati</taxon>
        <taxon>Bacillota</taxon>
        <taxon>Bacilli</taxon>
        <taxon>Lactobacillales</taxon>
        <taxon>Lactobacillaceae</taxon>
        <taxon>Limosilactobacillus</taxon>
    </lineage>
</organism>
<dbReference type="EMBL" id="CABFNH010000010">
    <property type="protein sequence ID" value="VTZ89776.1"/>
    <property type="molecule type" value="Genomic_DNA"/>
</dbReference>
<gene>
    <name evidence="1" type="ORF">LMUP508_00901</name>
</gene>
<name>A0A508YQT2_LIMMU</name>
<dbReference type="RefSeq" id="WP_185910576.1">
    <property type="nucleotide sequence ID" value="NZ_CABFNH010000010.1"/>
</dbReference>
<accession>A0A508YQT2</accession>